<dbReference type="InterPro" id="IPR050553">
    <property type="entry name" value="Thioredoxin_ResA/DsbE_sf"/>
</dbReference>
<dbReference type="InterPro" id="IPR013766">
    <property type="entry name" value="Thioredoxin_domain"/>
</dbReference>
<protein>
    <submittedName>
        <fullName evidence="6">AhpC/TSA family protein</fullName>
    </submittedName>
</protein>
<accession>A0ABR8VF02</accession>
<dbReference type="Proteomes" id="UP000616346">
    <property type="component" value="Unassembled WGS sequence"/>
</dbReference>
<evidence type="ECO:0000256" key="4">
    <source>
        <dbReference type="ARBA" id="ARBA00023284"/>
    </source>
</evidence>
<evidence type="ECO:0000256" key="1">
    <source>
        <dbReference type="ARBA" id="ARBA00004196"/>
    </source>
</evidence>
<comment type="caution">
    <text evidence="6">The sequence shown here is derived from an EMBL/GenBank/DDBJ whole genome shotgun (WGS) entry which is preliminary data.</text>
</comment>
<gene>
    <name evidence="6" type="ORF">H9626_14305</name>
</gene>
<comment type="subcellular location">
    <subcellularLocation>
        <location evidence="1">Cell envelope</location>
    </subcellularLocation>
</comment>
<dbReference type="PROSITE" id="PS51352">
    <property type="entry name" value="THIOREDOXIN_2"/>
    <property type="match status" value="1"/>
</dbReference>
<name>A0ABR8VF02_9BACT</name>
<evidence type="ECO:0000313" key="6">
    <source>
        <dbReference type="EMBL" id="MBD8003355.1"/>
    </source>
</evidence>
<dbReference type="CDD" id="cd02966">
    <property type="entry name" value="TlpA_like_family"/>
    <property type="match status" value="1"/>
</dbReference>
<dbReference type="SUPFAM" id="SSF52833">
    <property type="entry name" value="Thioredoxin-like"/>
    <property type="match status" value="1"/>
</dbReference>
<keyword evidence="3" id="KW-1015">Disulfide bond</keyword>
<evidence type="ECO:0000256" key="2">
    <source>
        <dbReference type="ARBA" id="ARBA00022748"/>
    </source>
</evidence>
<keyword evidence="7" id="KW-1185">Reference proteome</keyword>
<organism evidence="6 7">
    <name type="scientific">Phocaeicola faecium</name>
    <dbReference type="NCBI Taxonomy" id="2762213"/>
    <lineage>
        <taxon>Bacteria</taxon>
        <taxon>Pseudomonadati</taxon>
        <taxon>Bacteroidota</taxon>
        <taxon>Bacteroidia</taxon>
        <taxon>Bacteroidales</taxon>
        <taxon>Bacteroidaceae</taxon>
        <taxon>Phocaeicola</taxon>
    </lineage>
</organism>
<dbReference type="PROSITE" id="PS51257">
    <property type="entry name" value="PROKAR_LIPOPROTEIN"/>
    <property type="match status" value="1"/>
</dbReference>
<dbReference type="InterPro" id="IPR036249">
    <property type="entry name" value="Thioredoxin-like_sf"/>
</dbReference>
<sequence>MLCEKKQNTKYWKPFIYFLLMSNLLVSCQNEPEVRITGSIRNINNGTIVYRISTDGMFNPFTTDTLHIQPDSTFTLTLPAREYERIDFIWWGKAALGSVITKDHNIHLNIDASDKHHLSISGLDEKVIKLTQLLNQLDADVLDLRTRQGDRWQIAKDTVATSVSHRLKAYADSLEAQLDGLDESLQTKARQDIRMQLLLAFQNQTMATCYRASEATKKSWFAELDKMTDFCKINHPDSPFSPAFHDVASNEAGIRYFMRGEKLPDTIKQDYPNVLFYSYEHTLTGKAQEAAMALLFLEDQSREKFSPEIQLLNERFFELYPESSWRTLVQAAVAKNKAFNQITLSEDIHFLDATNVKTLKEITDLYKGKVIFMDIWATWCGPCRESFAFVKPLQDYAKEKDIVLLYLSIDRPEDEEKWKKMAVLYDLKGEHIRVQEAFNQEIYGTFGNNGALYIPHYVIIDKEGKIRYKTAASPEKMDELRKQLDDAGK</sequence>
<keyword evidence="4" id="KW-0676">Redox-active center</keyword>
<dbReference type="EMBL" id="JACSPQ010000053">
    <property type="protein sequence ID" value="MBD8003355.1"/>
    <property type="molecule type" value="Genomic_DNA"/>
</dbReference>
<proteinExistence type="predicted"/>
<evidence type="ECO:0000259" key="5">
    <source>
        <dbReference type="PROSITE" id="PS51352"/>
    </source>
</evidence>
<feature type="domain" description="Thioredoxin" evidence="5">
    <location>
        <begin position="333"/>
        <end position="489"/>
    </location>
</feature>
<dbReference type="PANTHER" id="PTHR42852:SF6">
    <property type="entry name" value="THIOL:DISULFIDE INTERCHANGE PROTEIN DSBE"/>
    <property type="match status" value="1"/>
</dbReference>
<dbReference type="PANTHER" id="PTHR42852">
    <property type="entry name" value="THIOL:DISULFIDE INTERCHANGE PROTEIN DSBE"/>
    <property type="match status" value="1"/>
</dbReference>
<dbReference type="Pfam" id="PF08534">
    <property type="entry name" value="Redoxin"/>
    <property type="match status" value="1"/>
</dbReference>
<reference evidence="6 7" key="1">
    <citation type="submission" date="2020-08" db="EMBL/GenBank/DDBJ databases">
        <title>A Genomic Blueprint of the Chicken Gut Microbiome.</title>
        <authorList>
            <person name="Gilroy R."/>
            <person name="Ravi A."/>
            <person name="Getino M."/>
            <person name="Pursley I."/>
            <person name="Horton D.L."/>
            <person name="Alikhan N.-F."/>
            <person name="Baker D."/>
            <person name="Gharbi K."/>
            <person name="Hall N."/>
            <person name="Watson M."/>
            <person name="Adriaenssens E.M."/>
            <person name="Foster-Nyarko E."/>
            <person name="Jarju S."/>
            <person name="Secka A."/>
            <person name="Antonio M."/>
            <person name="Oren A."/>
            <person name="Chaudhuri R."/>
            <person name="La Ragione R.M."/>
            <person name="Hildebrand F."/>
            <person name="Pallen M.J."/>
        </authorList>
    </citation>
    <scope>NUCLEOTIDE SEQUENCE [LARGE SCALE GENOMIC DNA]</scope>
    <source>
        <strain evidence="6 7">Sa1YUN3</strain>
    </source>
</reference>
<dbReference type="InterPro" id="IPR013740">
    <property type="entry name" value="Redoxin"/>
</dbReference>
<keyword evidence="2" id="KW-0201">Cytochrome c-type biogenesis</keyword>
<dbReference type="PROSITE" id="PS00194">
    <property type="entry name" value="THIOREDOXIN_1"/>
    <property type="match status" value="1"/>
</dbReference>
<evidence type="ECO:0000256" key="3">
    <source>
        <dbReference type="ARBA" id="ARBA00023157"/>
    </source>
</evidence>
<dbReference type="InterPro" id="IPR017937">
    <property type="entry name" value="Thioredoxin_CS"/>
</dbReference>
<evidence type="ECO:0000313" key="7">
    <source>
        <dbReference type="Proteomes" id="UP000616346"/>
    </source>
</evidence>
<dbReference type="Gene3D" id="3.40.30.10">
    <property type="entry name" value="Glutaredoxin"/>
    <property type="match status" value="1"/>
</dbReference>